<evidence type="ECO:0000313" key="6">
    <source>
        <dbReference type="EMBL" id="KAK7086135.1"/>
    </source>
</evidence>
<keyword evidence="3" id="KW-1015">Disulfide bond</keyword>
<evidence type="ECO:0000256" key="1">
    <source>
        <dbReference type="ARBA" id="ARBA00004173"/>
    </source>
</evidence>
<evidence type="ECO:0000256" key="5">
    <source>
        <dbReference type="ARBA" id="ARBA00042114"/>
    </source>
</evidence>
<comment type="subcellular location">
    <subcellularLocation>
        <location evidence="1">Mitochondrion</location>
    </subcellularLocation>
</comment>
<organism evidence="6 7">
    <name type="scientific">Halocaridina rubra</name>
    <name type="common">Hawaiian red shrimp</name>
    <dbReference type="NCBI Taxonomy" id="373956"/>
    <lineage>
        <taxon>Eukaryota</taxon>
        <taxon>Metazoa</taxon>
        <taxon>Ecdysozoa</taxon>
        <taxon>Arthropoda</taxon>
        <taxon>Crustacea</taxon>
        <taxon>Multicrustacea</taxon>
        <taxon>Malacostraca</taxon>
        <taxon>Eumalacostraca</taxon>
        <taxon>Eucarida</taxon>
        <taxon>Decapoda</taxon>
        <taxon>Pleocyemata</taxon>
        <taxon>Caridea</taxon>
        <taxon>Atyoidea</taxon>
        <taxon>Atyidae</taxon>
        <taxon>Halocaridina</taxon>
    </lineage>
</organism>
<dbReference type="AlphaFoldDB" id="A0AAN8XWV8"/>
<dbReference type="PANTHER" id="PTHR11387">
    <property type="entry name" value="CYTOCHROME C OXIDASE SUBUNIT 6B"/>
    <property type="match status" value="1"/>
</dbReference>
<keyword evidence="7" id="KW-1185">Reference proteome</keyword>
<dbReference type="SUPFAM" id="SSF47694">
    <property type="entry name" value="Cytochrome c oxidase subunit h"/>
    <property type="match status" value="1"/>
</dbReference>
<name>A0AAN8XWV8_HALRR</name>
<accession>A0AAN8XWV8</accession>
<sequence length="102" mass="11786">MLASRLEVSTTQLIASRVNMSAAIMSSAGKMETAPFDPRFPNQNQTRYCYQSFIDYHRCQKIKGEDYEPCSYFKKVFTSVCPNDWVEKWGEQIEEGKFPGKI</sequence>
<dbReference type="Gene3D" id="1.10.10.140">
    <property type="entry name" value="Cytochrome c oxidase, subunit VIb"/>
    <property type="match status" value="1"/>
</dbReference>
<dbReference type="PROSITE" id="PS51808">
    <property type="entry name" value="CHCH"/>
    <property type="match status" value="1"/>
</dbReference>
<comment type="caution">
    <text evidence="6">The sequence shown here is derived from an EMBL/GenBank/DDBJ whole genome shotgun (WGS) entry which is preliminary data.</text>
</comment>
<dbReference type="EMBL" id="JAXCGZ010000350">
    <property type="protein sequence ID" value="KAK7086135.1"/>
    <property type="molecule type" value="Genomic_DNA"/>
</dbReference>
<dbReference type="CDD" id="cd00926">
    <property type="entry name" value="Cyt_c_Oxidase_VIb"/>
    <property type="match status" value="1"/>
</dbReference>
<proteinExistence type="predicted"/>
<dbReference type="Pfam" id="PF02297">
    <property type="entry name" value="COX6B"/>
    <property type="match status" value="1"/>
</dbReference>
<dbReference type="GO" id="GO:0005739">
    <property type="term" value="C:mitochondrion"/>
    <property type="evidence" value="ECO:0007669"/>
    <property type="project" value="UniProtKB-SubCell"/>
</dbReference>
<evidence type="ECO:0000313" key="7">
    <source>
        <dbReference type="Proteomes" id="UP001381693"/>
    </source>
</evidence>
<reference evidence="6 7" key="1">
    <citation type="submission" date="2023-11" db="EMBL/GenBank/DDBJ databases">
        <title>Halocaridina rubra genome assembly.</title>
        <authorList>
            <person name="Smith C."/>
        </authorList>
    </citation>
    <scope>NUCLEOTIDE SEQUENCE [LARGE SCALE GENOMIC DNA]</scope>
    <source>
        <strain evidence="6">EP-1</strain>
        <tissue evidence="6">Whole</tissue>
    </source>
</reference>
<dbReference type="InterPro" id="IPR036549">
    <property type="entry name" value="CX6/COA6-like_sf"/>
</dbReference>
<dbReference type="FunFam" id="1.10.10.140:FF:000001">
    <property type="entry name" value="Cytochrome c oxidase subunit 6B1"/>
    <property type="match status" value="1"/>
</dbReference>
<dbReference type="Proteomes" id="UP001381693">
    <property type="component" value="Unassembled WGS sequence"/>
</dbReference>
<gene>
    <name evidence="6" type="primary">COX6B1</name>
    <name evidence="6" type="ORF">SK128_012984</name>
</gene>
<dbReference type="InterPro" id="IPR003213">
    <property type="entry name" value="Cyt_c_oxidase_su6B"/>
</dbReference>
<protein>
    <recommendedName>
        <fullName evidence="4">Cytochrome c oxidase subunit 6B1</fullName>
    </recommendedName>
    <alternativeName>
        <fullName evidence="5">Cytochrome c oxidase subunit VIb isoform 1</fullName>
    </alternativeName>
</protein>
<dbReference type="InterPro" id="IPR048280">
    <property type="entry name" value="COX6B-like"/>
</dbReference>
<evidence type="ECO:0000256" key="3">
    <source>
        <dbReference type="ARBA" id="ARBA00023157"/>
    </source>
</evidence>
<evidence type="ECO:0000256" key="2">
    <source>
        <dbReference type="ARBA" id="ARBA00023128"/>
    </source>
</evidence>
<keyword evidence="2" id="KW-0496">Mitochondrion</keyword>
<evidence type="ECO:0000256" key="4">
    <source>
        <dbReference type="ARBA" id="ARBA00040060"/>
    </source>
</evidence>
<dbReference type="GO" id="GO:0045277">
    <property type="term" value="C:respiratory chain complex IV"/>
    <property type="evidence" value="ECO:0007669"/>
    <property type="project" value="InterPro"/>
</dbReference>